<keyword evidence="3" id="KW-1003">Cell membrane</keyword>
<sequence>MNTYFLILIRTITIMSVTLFSILLIMGKRPIGELPVFDYLIIITLGSVVGADIAEPNINHAHIAFAIIILALFQKSVTLLALKSKLIKKLVTFEPTIVIKNGKFIYKNLKHAKYSIDEVLMLLREKDIFDINEVYLAILEPNGNLSALKHSQYETVTLKNMNIKHSDPHPPLTIIHEGNFVQENLSALKISKEEIIERLPKEGFNDYKNIVYASIDTEGNINISPYDYDGNS</sequence>
<comment type="subcellular location">
    <subcellularLocation>
        <location evidence="1">Cell membrane</location>
        <topology evidence="1">Multi-pass membrane protein</topology>
    </subcellularLocation>
</comment>
<evidence type="ECO:0000256" key="6">
    <source>
        <dbReference type="ARBA" id="ARBA00023136"/>
    </source>
</evidence>
<organism evidence="9 10">
    <name type="scientific">Clostridium rhizosphaerae</name>
    <dbReference type="NCBI Taxonomy" id="2803861"/>
    <lineage>
        <taxon>Bacteria</taxon>
        <taxon>Bacillati</taxon>
        <taxon>Bacillota</taxon>
        <taxon>Clostridia</taxon>
        <taxon>Eubacteriales</taxon>
        <taxon>Clostridiaceae</taxon>
        <taxon>Clostridium</taxon>
    </lineage>
</organism>
<name>A0ABS1TD38_9CLOT</name>
<dbReference type="RefSeq" id="WP_202750028.1">
    <property type="nucleotide sequence ID" value="NZ_JAESWC010000014.1"/>
</dbReference>
<comment type="caution">
    <text evidence="9">The sequence shown here is derived from an EMBL/GenBank/DDBJ whole genome shotgun (WGS) entry which is preliminary data.</text>
</comment>
<dbReference type="InterPro" id="IPR023090">
    <property type="entry name" value="UPF0702_alpha/beta_dom_sf"/>
</dbReference>
<evidence type="ECO:0000256" key="5">
    <source>
        <dbReference type="ARBA" id="ARBA00022989"/>
    </source>
</evidence>
<dbReference type="Gene3D" id="3.30.240.20">
    <property type="entry name" value="bsu07140 like domains"/>
    <property type="match status" value="2"/>
</dbReference>
<protein>
    <submittedName>
        <fullName evidence="9">DUF421 domain-containing protein</fullName>
    </submittedName>
</protein>
<evidence type="ECO:0000259" key="8">
    <source>
        <dbReference type="Pfam" id="PF04239"/>
    </source>
</evidence>
<evidence type="ECO:0000256" key="4">
    <source>
        <dbReference type="ARBA" id="ARBA00022692"/>
    </source>
</evidence>
<feature type="transmembrane region" description="Helical" evidence="7">
    <location>
        <begin position="37"/>
        <end position="54"/>
    </location>
</feature>
<dbReference type="PANTHER" id="PTHR34582">
    <property type="entry name" value="UPF0702 TRANSMEMBRANE PROTEIN YCAP"/>
    <property type="match status" value="1"/>
</dbReference>
<evidence type="ECO:0000313" key="10">
    <source>
        <dbReference type="Proteomes" id="UP000632377"/>
    </source>
</evidence>
<evidence type="ECO:0000256" key="2">
    <source>
        <dbReference type="ARBA" id="ARBA00006448"/>
    </source>
</evidence>
<dbReference type="PANTHER" id="PTHR34582:SF6">
    <property type="entry name" value="UPF0702 TRANSMEMBRANE PROTEIN YCAP"/>
    <property type="match status" value="1"/>
</dbReference>
<feature type="transmembrane region" description="Helical" evidence="7">
    <location>
        <begin position="60"/>
        <end position="82"/>
    </location>
</feature>
<dbReference type="Proteomes" id="UP000632377">
    <property type="component" value="Unassembled WGS sequence"/>
</dbReference>
<keyword evidence="10" id="KW-1185">Reference proteome</keyword>
<comment type="similarity">
    <text evidence="2">Belongs to the UPF0702 family.</text>
</comment>
<proteinExistence type="inferred from homology"/>
<dbReference type="Pfam" id="PF04239">
    <property type="entry name" value="DUF421"/>
    <property type="match status" value="1"/>
</dbReference>
<evidence type="ECO:0000313" key="9">
    <source>
        <dbReference type="EMBL" id="MBL4937274.1"/>
    </source>
</evidence>
<feature type="transmembrane region" description="Helical" evidence="7">
    <location>
        <begin position="6"/>
        <end position="25"/>
    </location>
</feature>
<gene>
    <name evidence="9" type="ORF">JK636_16215</name>
</gene>
<evidence type="ECO:0000256" key="1">
    <source>
        <dbReference type="ARBA" id="ARBA00004651"/>
    </source>
</evidence>
<reference evidence="9 10" key="1">
    <citation type="submission" date="2021-01" db="EMBL/GenBank/DDBJ databases">
        <title>Genome public.</title>
        <authorList>
            <person name="Liu C."/>
            <person name="Sun Q."/>
        </authorList>
    </citation>
    <scope>NUCLEOTIDE SEQUENCE [LARGE SCALE GENOMIC DNA]</scope>
    <source>
        <strain evidence="9 10">YIM B02515</strain>
    </source>
</reference>
<keyword evidence="4 7" id="KW-0812">Transmembrane</keyword>
<feature type="domain" description="YetF C-terminal" evidence="8">
    <location>
        <begin position="83"/>
        <end position="215"/>
    </location>
</feature>
<keyword evidence="6 7" id="KW-0472">Membrane</keyword>
<evidence type="ECO:0000256" key="7">
    <source>
        <dbReference type="SAM" id="Phobius"/>
    </source>
</evidence>
<accession>A0ABS1TD38</accession>
<dbReference type="InterPro" id="IPR007353">
    <property type="entry name" value="DUF421"/>
</dbReference>
<keyword evidence="5 7" id="KW-1133">Transmembrane helix</keyword>
<evidence type="ECO:0000256" key="3">
    <source>
        <dbReference type="ARBA" id="ARBA00022475"/>
    </source>
</evidence>
<dbReference type="EMBL" id="JAESWC010000014">
    <property type="protein sequence ID" value="MBL4937274.1"/>
    <property type="molecule type" value="Genomic_DNA"/>
</dbReference>